<evidence type="ECO:0000313" key="2">
    <source>
        <dbReference type="Proteomes" id="UP000310754"/>
    </source>
</evidence>
<reference evidence="1 2" key="1">
    <citation type="submission" date="2019-04" db="EMBL/GenBank/DDBJ databases">
        <title>Rhizobium terrae sp. nov., isolated from a paddy soil.</title>
        <authorList>
            <person name="Lin S.-Y."/>
            <person name="Hameed A."/>
            <person name="Huang H.-I."/>
            <person name="Young C.-C."/>
        </authorList>
    </citation>
    <scope>NUCLEOTIDE SEQUENCE [LARGE SCALE GENOMIC DNA]</scope>
    <source>
        <strain evidence="1 2">CC-HIH110</strain>
    </source>
</reference>
<name>A0A4S3ZTF8_9HYPH</name>
<dbReference type="RefSeq" id="WP_190236396.1">
    <property type="nucleotide sequence ID" value="NZ_SSOA01000007.1"/>
</dbReference>
<organism evidence="1 2">
    <name type="scientific">Allorhizobium terrae</name>
    <dbReference type="NCBI Taxonomy" id="1848972"/>
    <lineage>
        <taxon>Bacteria</taxon>
        <taxon>Pseudomonadati</taxon>
        <taxon>Pseudomonadota</taxon>
        <taxon>Alphaproteobacteria</taxon>
        <taxon>Hyphomicrobiales</taxon>
        <taxon>Rhizobiaceae</taxon>
        <taxon>Rhizobium/Agrobacterium group</taxon>
        <taxon>Allorhizobium</taxon>
    </lineage>
</organism>
<comment type="caution">
    <text evidence="1">The sequence shown here is derived from an EMBL/GenBank/DDBJ whole genome shotgun (WGS) entry which is preliminary data.</text>
</comment>
<protein>
    <submittedName>
        <fullName evidence="1">Uncharacterized protein</fullName>
    </submittedName>
</protein>
<sequence length="96" mass="10987">MPKMTTKNKPGSPGFFLFIFPLLSKRCPVLCASYLAQDAIPLRQRYQPYFSRLQSFGVSFGAALKILQRRAPYLAHEGRCNTFNLLHNFHLKSIPI</sequence>
<gene>
    <name evidence="1" type="ORF">E6C51_13845</name>
</gene>
<dbReference type="Proteomes" id="UP000310754">
    <property type="component" value="Unassembled WGS sequence"/>
</dbReference>
<keyword evidence="2" id="KW-1185">Reference proteome</keyword>
<dbReference type="AlphaFoldDB" id="A0A4S3ZTF8"/>
<dbReference type="EMBL" id="SSOA01000007">
    <property type="protein sequence ID" value="THF48959.1"/>
    <property type="molecule type" value="Genomic_DNA"/>
</dbReference>
<accession>A0A4S3ZTF8</accession>
<proteinExistence type="predicted"/>
<evidence type="ECO:0000313" key="1">
    <source>
        <dbReference type="EMBL" id="THF48959.1"/>
    </source>
</evidence>